<dbReference type="Proteomes" id="UP001190700">
    <property type="component" value="Unassembled WGS sequence"/>
</dbReference>
<dbReference type="AlphaFoldDB" id="A0AAE0BAG8"/>
<accession>A0AAE0BAG8</accession>
<evidence type="ECO:0000313" key="2">
    <source>
        <dbReference type="Proteomes" id="UP001190700"/>
    </source>
</evidence>
<sequence>MQASGTAERGNAAGSVLSAAVLAGDDTKSSVLKLVLEKIKVLEHYTRTQKGGVLAARWLRCTARRVLRCGGDTEAFDVSACGFAAGGAVEEPADGDMAAELASIVERLDGTAASAVLSFQHFNVDKGSVEMAPASGSAPSFHAVSDSFAPASASGGELAAGGVDEDNAGIVTDDAEDLRYSCPHPHGQDGARCAACGWRVLHFMDSHIGARRHRHAARDSVTGGEFSVGVEDSISNEVNCGAFSVLFDSSAVVDGESDGGVVPPAERAACASRATVGCGMPPSVATRTSPARHLTGVGGGPVFLHSRGWSSGVLRSTAGRHSSAACAASPGASGIILVHAGVPAGSRVGPCFLYP</sequence>
<evidence type="ECO:0000313" key="1">
    <source>
        <dbReference type="EMBL" id="KAK3232787.1"/>
    </source>
</evidence>
<dbReference type="EMBL" id="LGRX02035900">
    <property type="protein sequence ID" value="KAK3232787.1"/>
    <property type="molecule type" value="Genomic_DNA"/>
</dbReference>
<comment type="caution">
    <text evidence="1">The sequence shown here is derived from an EMBL/GenBank/DDBJ whole genome shotgun (WGS) entry which is preliminary data.</text>
</comment>
<proteinExistence type="predicted"/>
<gene>
    <name evidence="1" type="ORF">CYMTET_56882</name>
</gene>
<name>A0AAE0BAG8_9CHLO</name>
<reference evidence="1 2" key="1">
    <citation type="journal article" date="2015" name="Genome Biol. Evol.">
        <title>Comparative Genomics of a Bacterivorous Green Alga Reveals Evolutionary Causalities and Consequences of Phago-Mixotrophic Mode of Nutrition.</title>
        <authorList>
            <person name="Burns J.A."/>
            <person name="Paasch A."/>
            <person name="Narechania A."/>
            <person name="Kim E."/>
        </authorList>
    </citation>
    <scope>NUCLEOTIDE SEQUENCE [LARGE SCALE GENOMIC DNA]</scope>
    <source>
        <strain evidence="1 2">PLY_AMNH</strain>
    </source>
</reference>
<protein>
    <submittedName>
        <fullName evidence="1">Uncharacterized protein</fullName>
    </submittedName>
</protein>
<organism evidence="1 2">
    <name type="scientific">Cymbomonas tetramitiformis</name>
    <dbReference type="NCBI Taxonomy" id="36881"/>
    <lineage>
        <taxon>Eukaryota</taxon>
        <taxon>Viridiplantae</taxon>
        <taxon>Chlorophyta</taxon>
        <taxon>Pyramimonadophyceae</taxon>
        <taxon>Pyramimonadales</taxon>
        <taxon>Pyramimonadaceae</taxon>
        <taxon>Cymbomonas</taxon>
    </lineage>
</organism>
<keyword evidence="2" id="KW-1185">Reference proteome</keyword>